<reference evidence="2" key="1">
    <citation type="submission" date="2018-11" db="EMBL/GenBank/DDBJ databases">
        <authorList>
            <consortium name="Pathogen Informatics"/>
        </authorList>
    </citation>
    <scope>NUCLEOTIDE SEQUENCE</scope>
</reference>
<organism evidence="2 3">
    <name type="scientific">Protopolystoma xenopodis</name>
    <dbReference type="NCBI Taxonomy" id="117903"/>
    <lineage>
        <taxon>Eukaryota</taxon>
        <taxon>Metazoa</taxon>
        <taxon>Spiralia</taxon>
        <taxon>Lophotrochozoa</taxon>
        <taxon>Platyhelminthes</taxon>
        <taxon>Monogenea</taxon>
        <taxon>Polyopisthocotylea</taxon>
        <taxon>Polystomatidea</taxon>
        <taxon>Polystomatidae</taxon>
        <taxon>Protopolystoma</taxon>
    </lineage>
</organism>
<feature type="region of interest" description="Disordered" evidence="1">
    <location>
        <begin position="1"/>
        <end position="21"/>
    </location>
</feature>
<gene>
    <name evidence="2" type="ORF">PXEA_LOCUS35511</name>
</gene>
<accession>A0A3S5CVC3</accession>
<dbReference type="EMBL" id="CAAALY010272451">
    <property type="protein sequence ID" value="VEL42071.1"/>
    <property type="molecule type" value="Genomic_DNA"/>
</dbReference>
<evidence type="ECO:0000256" key="1">
    <source>
        <dbReference type="SAM" id="MobiDB-lite"/>
    </source>
</evidence>
<protein>
    <submittedName>
        <fullName evidence="2">Uncharacterized protein</fullName>
    </submittedName>
</protein>
<evidence type="ECO:0000313" key="2">
    <source>
        <dbReference type="EMBL" id="VEL42071.1"/>
    </source>
</evidence>
<proteinExistence type="predicted"/>
<dbReference type="AlphaFoldDB" id="A0A3S5CVC3"/>
<sequence>MSKLADDANYDAGETSENVPSRLSDAGSYDNYFGLGAFYLVALTTRPSCDNEVNPLLENNTVLGIAFFFRILWPTFQIACGTQSHAVTLQDRMHTCFAGFGCHRTHFLPRL</sequence>
<evidence type="ECO:0000313" key="3">
    <source>
        <dbReference type="Proteomes" id="UP000784294"/>
    </source>
</evidence>
<name>A0A3S5CVC3_9PLAT</name>
<keyword evidence="3" id="KW-1185">Reference proteome</keyword>
<dbReference type="Proteomes" id="UP000784294">
    <property type="component" value="Unassembled WGS sequence"/>
</dbReference>
<comment type="caution">
    <text evidence="2">The sequence shown here is derived from an EMBL/GenBank/DDBJ whole genome shotgun (WGS) entry which is preliminary data.</text>
</comment>